<protein>
    <submittedName>
        <fullName evidence="2">Uncharacterized membrane protein YpjA</fullName>
    </submittedName>
</protein>
<accession>A0A285NF46</accession>
<feature type="transmembrane region" description="Helical" evidence="1">
    <location>
        <begin position="61"/>
        <end position="83"/>
    </location>
</feature>
<feature type="transmembrane region" description="Helical" evidence="1">
    <location>
        <begin position="153"/>
        <end position="171"/>
    </location>
</feature>
<evidence type="ECO:0000256" key="1">
    <source>
        <dbReference type="SAM" id="Phobius"/>
    </source>
</evidence>
<keyword evidence="1" id="KW-0812">Transmembrane</keyword>
<feature type="transmembrane region" description="Helical" evidence="1">
    <location>
        <begin position="125"/>
        <end position="146"/>
    </location>
</feature>
<keyword evidence="1" id="KW-0472">Membrane</keyword>
<dbReference type="Proteomes" id="UP000219453">
    <property type="component" value="Unassembled WGS sequence"/>
</dbReference>
<feature type="transmembrane region" description="Helical" evidence="1">
    <location>
        <begin position="28"/>
        <end position="49"/>
    </location>
</feature>
<feature type="transmembrane region" description="Helical" evidence="1">
    <location>
        <begin position="90"/>
        <end position="113"/>
    </location>
</feature>
<dbReference type="RefSeq" id="WP_097008132.1">
    <property type="nucleotide sequence ID" value="NZ_OBEJ01000001.1"/>
</dbReference>
<reference evidence="2 3" key="1">
    <citation type="submission" date="2017-09" db="EMBL/GenBank/DDBJ databases">
        <authorList>
            <person name="Ehlers B."/>
            <person name="Leendertz F.H."/>
        </authorList>
    </citation>
    <scope>NUCLEOTIDE SEQUENCE [LARGE SCALE GENOMIC DNA]</scope>
    <source>
        <strain evidence="2 3">DSM 27208</strain>
    </source>
</reference>
<sequence>MRTTPERDRLPRWLAPVPDAVEDLGLRFVWVVVAINLVGTAFGFWFYAFETGQLLDTQLVMWPWVPDSPAATLLAAGAFASWARGNRREWLSALAFFGNVILGLWTPYVLLVFADTYLAYQHPAMYLFLFFSHLAMVVQALVIYRISDFPPEAVGVAVAWYGLDLVVDFFVPVVGEPHHTIIPVERSTPMWLGADALDVVAAGAVAFTLLATYLSLAIRSKKLERRQSGSGSG</sequence>
<dbReference type="OrthoDB" id="160626at2157"/>
<organism evidence="2 3">
    <name type="scientific">Natronoarchaeum philippinense</name>
    <dbReference type="NCBI Taxonomy" id="558529"/>
    <lineage>
        <taxon>Archaea</taxon>
        <taxon>Methanobacteriati</taxon>
        <taxon>Methanobacteriota</taxon>
        <taxon>Stenosarchaea group</taxon>
        <taxon>Halobacteria</taxon>
        <taxon>Halobacteriales</taxon>
        <taxon>Natronoarchaeaceae</taxon>
    </lineage>
</organism>
<gene>
    <name evidence="2" type="ORF">SAMN06269185_1200</name>
</gene>
<dbReference type="InterPro" id="IPR009845">
    <property type="entry name" value="DUF1405"/>
</dbReference>
<dbReference type="Pfam" id="PF07187">
    <property type="entry name" value="DUF1405"/>
    <property type="match status" value="1"/>
</dbReference>
<dbReference type="EMBL" id="OBEJ01000001">
    <property type="protein sequence ID" value="SNZ06526.1"/>
    <property type="molecule type" value="Genomic_DNA"/>
</dbReference>
<keyword evidence="3" id="KW-1185">Reference proteome</keyword>
<dbReference type="PANTHER" id="PTHR40042">
    <property type="entry name" value="HYPOTHETICAL MEMBRANE SPANNING PROTEIN"/>
    <property type="match status" value="1"/>
</dbReference>
<evidence type="ECO:0000313" key="3">
    <source>
        <dbReference type="Proteomes" id="UP000219453"/>
    </source>
</evidence>
<dbReference type="AlphaFoldDB" id="A0A285NF46"/>
<evidence type="ECO:0000313" key="2">
    <source>
        <dbReference type="EMBL" id="SNZ06526.1"/>
    </source>
</evidence>
<keyword evidence="1" id="KW-1133">Transmembrane helix</keyword>
<dbReference type="PANTHER" id="PTHR40042:SF1">
    <property type="entry name" value="DUF1405 DOMAIN-CONTAINING PROTEIN"/>
    <property type="match status" value="1"/>
</dbReference>
<name>A0A285NF46_NATPI</name>
<proteinExistence type="predicted"/>
<feature type="transmembrane region" description="Helical" evidence="1">
    <location>
        <begin position="191"/>
        <end position="216"/>
    </location>
</feature>